<dbReference type="InterPro" id="IPR011659">
    <property type="entry name" value="WD40"/>
</dbReference>
<dbReference type="Pfam" id="PF07676">
    <property type="entry name" value="PD40"/>
    <property type="match status" value="2"/>
</dbReference>
<gene>
    <name evidence="2" type="ORF">I4641_02030</name>
</gene>
<dbReference type="SUPFAM" id="SSF82171">
    <property type="entry name" value="DPP6 N-terminal domain-like"/>
    <property type="match status" value="1"/>
</dbReference>
<reference evidence="2" key="1">
    <citation type="journal article" date="2021" name="Antonie Van Leeuwenhoek">
        <title>Draft genome and description of Waterburya agarophytonicola gen. nov. sp. nov. (Pleurocapsales, Cyanobacteria): a seaweed symbiont.</title>
        <authorList>
            <person name="Bonthond G."/>
            <person name="Shalygin S."/>
            <person name="Bayer T."/>
            <person name="Weinberger F."/>
        </authorList>
    </citation>
    <scope>NUCLEOTIDE SEQUENCE</scope>
    <source>
        <strain evidence="2">KI4</strain>
    </source>
</reference>
<dbReference type="PANTHER" id="PTHR36842:SF1">
    <property type="entry name" value="PROTEIN TOLB"/>
    <property type="match status" value="1"/>
</dbReference>
<organism evidence="2 3">
    <name type="scientific">Waterburya agarophytonicola KI4</name>
    <dbReference type="NCBI Taxonomy" id="2874699"/>
    <lineage>
        <taxon>Bacteria</taxon>
        <taxon>Bacillati</taxon>
        <taxon>Cyanobacteriota</taxon>
        <taxon>Cyanophyceae</taxon>
        <taxon>Pleurocapsales</taxon>
        <taxon>Hyellaceae</taxon>
        <taxon>Waterburya</taxon>
        <taxon>Waterburya agarophytonicola</taxon>
    </lineage>
</organism>
<dbReference type="Gene3D" id="2.120.10.30">
    <property type="entry name" value="TolB, C-terminal domain"/>
    <property type="match status" value="1"/>
</dbReference>
<dbReference type="EMBL" id="JADWDC010000003">
    <property type="protein sequence ID" value="MCC0175758.1"/>
    <property type="molecule type" value="Genomic_DNA"/>
</dbReference>
<accession>A0A964BLU1</accession>
<dbReference type="PROSITE" id="PS51257">
    <property type="entry name" value="PROKAR_LIPOPROTEIN"/>
    <property type="match status" value="1"/>
</dbReference>
<protein>
    <submittedName>
        <fullName evidence="2">PD40 domain-containing protein</fullName>
    </submittedName>
</protein>
<proteinExistence type="inferred from homology"/>
<name>A0A964BLU1_9CYAN</name>
<keyword evidence="3" id="KW-1185">Reference proteome</keyword>
<dbReference type="AlphaFoldDB" id="A0A964BLU1"/>
<dbReference type="PANTHER" id="PTHR36842">
    <property type="entry name" value="PROTEIN TOLB HOMOLOG"/>
    <property type="match status" value="1"/>
</dbReference>
<sequence length="192" mass="21433">MKWCNSLRSGKLALAIAIFSLFGCQSSRYITPPTQAINATLNSSSAEGHGRLSHDGRYLIYHSDRLNSQRSIFLYDLQRRRLVPLPGLNQPGSMQYQADLSSDGRNMVYVSEQLGKTDIFLYNRLTGKSQNLTKNFIGEVRNPSISGNGRFVCFESNRSGQWDIEIYDRGVGIDFSQPGNIYNVPDTSSPPG</sequence>
<dbReference type="InterPro" id="IPR011042">
    <property type="entry name" value="6-blade_b-propeller_TolB-like"/>
</dbReference>
<evidence type="ECO:0000313" key="2">
    <source>
        <dbReference type="EMBL" id="MCC0175758.1"/>
    </source>
</evidence>
<comment type="similarity">
    <text evidence="1">Belongs to the TolB family.</text>
</comment>
<dbReference type="Proteomes" id="UP000729733">
    <property type="component" value="Unassembled WGS sequence"/>
</dbReference>
<evidence type="ECO:0000256" key="1">
    <source>
        <dbReference type="ARBA" id="ARBA00009820"/>
    </source>
</evidence>
<evidence type="ECO:0000313" key="3">
    <source>
        <dbReference type="Proteomes" id="UP000729733"/>
    </source>
</evidence>
<comment type="caution">
    <text evidence="2">The sequence shown here is derived from an EMBL/GenBank/DDBJ whole genome shotgun (WGS) entry which is preliminary data.</text>
</comment>